<dbReference type="SMART" id="SM00342">
    <property type="entry name" value="HTH_ARAC"/>
    <property type="match status" value="1"/>
</dbReference>
<evidence type="ECO:0000256" key="1">
    <source>
        <dbReference type="ARBA" id="ARBA00022553"/>
    </source>
</evidence>
<comment type="caution">
    <text evidence="8">The sequence shown here is derived from an EMBL/GenBank/DDBJ whole genome shotgun (WGS) entry which is preliminary data.</text>
</comment>
<evidence type="ECO:0000256" key="3">
    <source>
        <dbReference type="ARBA" id="ARBA00023125"/>
    </source>
</evidence>
<feature type="modified residue" description="4-aspartylphosphate" evidence="5">
    <location>
        <position position="56"/>
    </location>
</feature>
<evidence type="ECO:0000313" key="9">
    <source>
        <dbReference type="Proteomes" id="UP000256373"/>
    </source>
</evidence>
<reference evidence="8 9" key="1">
    <citation type="submission" date="2018-07" db="EMBL/GenBank/DDBJ databases">
        <title>Dyadobacter roseus sp. nov., isolated from rose rhizosphere soil.</title>
        <authorList>
            <person name="Chen L."/>
        </authorList>
    </citation>
    <scope>NUCLEOTIDE SEQUENCE [LARGE SCALE GENOMIC DNA]</scope>
    <source>
        <strain evidence="8 9">RS19</strain>
    </source>
</reference>
<dbReference type="SMART" id="SM00448">
    <property type="entry name" value="REC"/>
    <property type="match status" value="1"/>
</dbReference>
<keyword evidence="4" id="KW-0804">Transcription</keyword>
<dbReference type="EMBL" id="QNUL01000003">
    <property type="protein sequence ID" value="REA63318.1"/>
    <property type="molecule type" value="Genomic_DNA"/>
</dbReference>
<evidence type="ECO:0000259" key="6">
    <source>
        <dbReference type="PROSITE" id="PS01124"/>
    </source>
</evidence>
<dbReference type="InterPro" id="IPR018060">
    <property type="entry name" value="HTH_AraC"/>
</dbReference>
<dbReference type="InterPro" id="IPR020449">
    <property type="entry name" value="Tscrpt_reg_AraC-type_HTH"/>
</dbReference>
<dbReference type="GO" id="GO:0003700">
    <property type="term" value="F:DNA-binding transcription factor activity"/>
    <property type="evidence" value="ECO:0007669"/>
    <property type="project" value="InterPro"/>
</dbReference>
<dbReference type="GO" id="GO:0043565">
    <property type="term" value="F:sequence-specific DNA binding"/>
    <property type="evidence" value="ECO:0007669"/>
    <property type="project" value="InterPro"/>
</dbReference>
<feature type="domain" description="HTH araC/xylS-type" evidence="6">
    <location>
        <begin position="151"/>
        <end position="250"/>
    </location>
</feature>
<organism evidence="8 9">
    <name type="scientific">Dyadobacter luteus</name>
    <dbReference type="NCBI Taxonomy" id="2259619"/>
    <lineage>
        <taxon>Bacteria</taxon>
        <taxon>Pseudomonadati</taxon>
        <taxon>Bacteroidota</taxon>
        <taxon>Cytophagia</taxon>
        <taxon>Cytophagales</taxon>
        <taxon>Spirosomataceae</taxon>
        <taxon>Dyadobacter</taxon>
    </lineage>
</organism>
<evidence type="ECO:0000256" key="4">
    <source>
        <dbReference type="ARBA" id="ARBA00023163"/>
    </source>
</evidence>
<name>A0A3D8YFF8_9BACT</name>
<keyword evidence="9" id="KW-1185">Reference proteome</keyword>
<accession>A0A3D8YFF8</accession>
<gene>
    <name evidence="8" type="ORF">DSL64_06105</name>
</gene>
<dbReference type="SUPFAM" id="SSF52172">
    <property type="entry name" value="CheY-like"/>
    <property type="match status" value="1"/>
</dbReference>
<sequence>MISDDKGVILIVENNIGLGAFVSEILWENFNIVKASDGNQGQLLARKINPDLILCDVTSPLINGYDLCRILKSDFNTSRLPIILLSNEASVASEIEGLRAGADDYLVLPCDNQLFELRIKKLMRIKSTLSDQEMVISSQPKLSEVTGGFLEKLTGIVQENLSDPDFGVHQMAFHIGISVSVLYRKLRLLTGGTVNDFVKDIRMKRALQLLEVGTYHVNEVANAVGYEDSKYFSREFRKTYGKVPKEIKRGSPK</sequence>
<dbReference type="InterPro" id="IPR009057">
    <property type="entry name" value="Homeodomain-like_sf"/>
</dbReference>
<dbReference type="CDD" id="cd17574">
    <property type="entry name" value="REC_OmpR"/>
    <property type="match status" value="1"/>
</dbReference>
<dbReference type="InterPro" id="IPR011006">
    <property type="entry name" value="CheY-like_superfamily"/>
</dbReference>
<dbReference type="PROSITE" id="PS01124">
    <property type="entry name" value="HTH_ARAC_FAMILY_2"/>
    <property type="match status" value="1"/>
</dbReference>
<proteinExistence type="predicted"/>
<protein>
    <submittedName>
        <fullName evidence="8">DNA-binding response regulator</fullName>
    </submittedName>
</protein>
<keyword evidence="2" id="KW-0805">Transcription regulation</keyword>
<dbReference type="PRINTS" id="PR00032">
    <property type="entry name" value="HTHARAC"/>
</dbReference>
<dbReference type="PANTHER" id="PTHR43547:SF2">
    <property type="entry name" value="HYBRID SIGNAL TRANSDUCTION HISTIDINE KINASE C"/>
    <property type="match status" value="1"/>
</dbReference>
<keyword evidence="1 5" id="KW-0597">Phosphoprotein</keyword>
<dbReference type="PROSITE" id="PS50110">
    <property type="entry name" value="RESPONSE_REGULATORY"/>
    <property type="match status" value="1"/>
</dbReference>
<dbReference type="Proteomes" id="UP000256373">
    <property type="component" value="Unassembled WGS sequence"/>
</dbReference>
<evidence type="ECO:0000256" key="5">
    <source>
        <dbReference type="PROSITE-ProRule" id="PRU00169"/>
    </source>
</evidence>
<dbReference type="Gene3D" id="3.40.50.2300">
    <property type="match status" value="1"/>
</dbReference>
<dbReference type="Pfam" id="PF00072">
    <property type="entry name" value="Response_reg"/>
    <property type="match status" value="1"/>
</dbReference>
<evidence type="ECO:0000256" key="2">
    <source>
        <dbReference type="ARBA" id="ARBA00023015"/>
    </source>
</evidence>
<dbReference type="InterPro" id="IPR001789">
    <property type="entry name" value="Sig_transdc_resp-reg_receiver"/>
</dbReference>
<evidence type="ECO:0000313" key="8">
    <source>
        <dbReference type="EMBL" id="REA63318.1"/>
    </source>
</evidence>
<feature type="domain" description="Response regulatory" evidence="7">
    <location>
        <begin position="8"/>
        <end position="123"/>
    </location>
</feature>
<dbReference type="SUPFAM" id="SSF46689">
    <property type="entry name" value="Homeodomain-like"/>
    <property type="match status" value="1"/>
</dbReference>
<dbReference type="AlphaFoldDB" id="A0A3D8YFF8"/>
<dbReference type="GO" id="GO:0000155">
    <property type="term" value="F:phosphorelay sensor kinase activity"/>
    <property type="evidence" value="ECO:0007669"/>
    <property type="project" value="TreeGrafter"/>
</dbReference>
<keyword evidence="3 8" id="KW-0238">DNA-binding</keyword>
<evidence type="ECO:0000259" key="7">
    <source>
        <dbReference type="PROSITE" id="PS50110"/>
    </source>
</evidence>
<dbReference type="Pfam" id="PF12833">
    <property type="entry name" value="HTH_18"/>
    <property type="match status" value="1"/>
</dbReference>
<dbReference type="PANTHER" id="PTHR43547">
    <property type="entry name" value="TWO-COMPONENT HISTIDINE KINASE"/>
    <property type="match status" value="1"/>
</dbReference>
<dbReference type="Gene3D" id="1.10.10.60">
    <property type="entry name" value="Homeodomain-like"/>
    <property type="match status" value="1"/>
</dbReference>
<dbReference type="OrthoDB" id="9809670at2"/>